<keyword evidence="1" id="KW-0863">Zinc-finger</keyword>
<feature type="compositionally biased region" description="Polar residues" evidence="2">
    <location>
        <begin position="637"/>
        <end position="671"/>
    </location>
</feature>
<feature type="region of interest" description="Disordered" evidence="2">
    <location>
        <begin position="327"/>
        <end position="350"/>
    </location>
</feature>
<feature type="compositionally biased region" description="Polar residues" evidence="2">
    <location>
        <begin position="561"/>
        <end position="570"/>
    </location>
</feature>
<name>A0A4Q4M5H8_9PLEO</name>
<evidence type="ECO:0000256" key="2">
    <source>
        <dbReference type="SAM" id="MobiDB-lite"/>
    </source>
</evidence>
<dbReference type="PROSITE" id="PS50103">
    <property type="entry name" value="ZF_C3H1"/>
    <property type="match status" value="1"/>
</dbReference>
<sequence>MSPVDSSSQDTTSSAITAKPSVPTTEIPQEATSPQVSLSDENIALKRRIAALESAEERLTKRVTTSEQLAVDAKFETNAAAARAQKRYTEMLHANNETRHLRLVLAKEKKERADYLVGSKSVFQGLQAEISRLNEDKAAGVWAKELTEQLTKQIDIFEAGFVAGEQDKKALNKIISDLNKTIAQLKGGKDVSDKMLNDFKKLITDLRQELDTEKSKSKAAPDALTKEQIEAHIATARDEANKEAATKAQGSIDAMKTSMKEQLETTIKNSQMKMQVQVQQYLKTQTEKWHVAEQRYKDHIAALESKLSAATKQIEWHGQRLAAAPNAIQHSHQRPIKHAQEVSPQEMFKPSKRRRLDSFGAAGITTPDFQHTRTASLLSDTNAISPGLAADTNDDAMMGGAHVRAQAQTPNNIHRRQSSQHSNGSAARMTPTKRLSQQQNGKASPQQLLNMLSPQQEQQVFQQTASNDASRQSPTSGSYGPDPTYASPRFSQQMGYNQQSINQPRSLGLFKAQDFETHQSQRMRQQFQTQAQAQNSGSMQQHTQPRQPYGSASMMPPPQPRTMQVPSKRSMSFDGQPPSMNQEVSRRYTPTIKETQAITAFNGGAPFAGEAYSGDDWFSAGDEPAMRTHTPRVYTPTLPSNATPEFQETDRQQPQQRNSQYYTVDPSQLQMDNERDLSYESNTTPNEPNNYMNDSRQPSVAGRTTRTSSRSTPAPAGRSRGRTPGPSEPTSVPCVNCYRHWWENECDEGEPCSNCAAEGVDCVRQKCFNFAAGTCDKGNRCPNIHEGDERYRDNSRLVDQTKAGKRPQRVGKKADAVPAPITREQN</sequence>
<keyword evidence="1" id="KW-0862">Zinc</keyword>
<organism evidence="4 5">
    <name type="scientific">Alternaria tenuissima</name>
    <dbReference type="NCBI Taxonomy" id="119927"/>
    <lineage>
        <taxon>Eukaryota</taxon>
        <taxon>Fungi</taxon>
        <taxon>Dikarya</taxon>
        <taxon>Ascomycota</taxon>
        <taxon>Pezizomycotina</taxon>
        <taxon>Dothideomycetes</taxon>
        <taxon>Pleosporomycetidae</taxon>
        <taxon>Pleosporales</taxon>
        <taxon>Pleosporineae</taxon>
        <taxon>Pleosporaceae</taxon>
        <taxon>Alternaria</taxon>
        <taxon>Alternaria sect. Alternaria</taxon>
        <taxon>Alternaria alternata complex</taxon>
    </lineage>
</organism>
<dbReference type="EMBL" id="PDXA01000041">
    <property type="protein sequence ID" value="RYN44517.1"/>
    <property type="molecule type" value="Genomic_DNA"/>
</dbReference>
<feature type="region of interest" description="Disordered" evidence="2">
    <location>
        <begin position="792"/>
        <end position="826"/>
    </location>
</feature>
<reference evidence="5" key="1">
    <citation type="journal article" date="2019" name="bioRxiv">
        <title>Genomics, evolutionary history and diagnostics of the Alternaria alternata species group including apple and Asian pear pathotypes.</title>
        <authorList>
            <person name="Armitage A.D."/>
            <person name="Cockerton H.M."/>
            <person name="Sreenivasaprasad S."/>
            <person name="Woodhall J.W."/>
            <person name="Lane C.R."/>
            <person name="Harrison R.J."/>
            <person name="Clarkson J.P."/>
        </authorList>
    </citation>
    <scope>NUCLEOTIDE SEQUENCE [LARGE SCALE GENOMIC DNA]</scope>
    <source>
        <strain evidence="5">FERA 1082</strain>
    </source>
</reference>
<feature type="zinc finger region" description="C3H1-type" evidence="1">
    <location>
        <begin position="761"/>
        <end position="788"/>
    </location>
</feature>
<dbReference type="Proteomes" id="UP000292402">
    <property type="component" value="Unassembled WGS sequence"/>
</dbReference>
<feature type="region of interest" description="Disordered" evidence="2">
    <location>
        <begin position="622"/>
        <end position="730"/>
    </location>
</feature>
<gene>
    <name evidence="4" type="ORF">AA0114_g9935</name>
</gene>
<feature type="domain" description="C3H1-type" evidence="3">
    <location>
        <begin position="761"/>
        <end position="788"/>
    </location>
</feature>
<accession>A0A4Q4M5H8</accession>
<comment type="caution">
    <text evidence="4">The sequence shown here is derived from an EMBL/GenBank/DDBJ whole genome shotgun (WGS) entry which is preliminary data.</text>
</comment>
<feature type="compositionally biased region" description="Low complexity" evidence="2">
    <location>
        <begin position="703"/>
        <end position="712"/>
    </location>
</feature>
<proteinExistence type="predicted"/>
<keyword evidence="1" id="KW-0479">Metal-binding</keyword>
<feature type="region of interest" description="Disordered" evidence="2">
    <location>
        <begin position="406"/>
        <end position="490"/>
    </location>
</feature>
<feature type="compositionally biased region" description="Polar residues" evidence="2">
    <location>
        <begin position="679"/>
        <end position="698"/>
    </location>
</feature>
<dbReference type="InterPro" id="IPR000571">
    <property type="entry name" value="Znf_CCCH"/>
</dbReference>
<feature type="compositionally biased region" description="Low complexity" evidence="2">
    <location>
        <begin position="520"/>
        <end position="534"/>
    </location>
</feature>
<dbReference type="GO" id="GO:0008270">
    <property type="term" value="F:zinc ion binding"/>
    <property type="evidence" value="ECO:0007669"/>
    <property type="project" value="UniProtKB-KW"/>
</dbReference>
<feature type="compositionally biased region" description="Polar residues" evidence="2">
    <location>
        <begin position="535"/>
        <end position="546"/>
    </location>
</feature>
<evidence type="ECO:0000313" key="5">
    <source>
        <dbReference type="Proteomes" id="UP000292402"/>
    </source>
</evidence>
<evidence type="ECO:0000256" key="1">
    <source>
        <dbReference type="PROSITE-ProRule" id="PRU00723"/>
    </source>
</evidence>
<protein>
    <recommendedName>
        <fullName evidence="3">C3H1-type domain-containing protein</fullName>
    </recommendedName>
</protein>
<evidence type="ECO:0000259" key="3">
    <source>
        <dbReference type="PROSITE" id="PS50103"/>
    </source>
</evidence>
<dbReference type="AlphaFoldDB" id="A0A4Q4M5H8"/>
<feature type="compositionally biased region" description="Polar residues" evidence="2">
    <location>
        <begin position="433"/>
        <end position="478"/>
    </location>
</feature>
<feature type="region of interest" description="Disordered" evidence="2">
    <location>
        <begin position="1"/>
        <end position="39"/>
    </location>
</feature>
<evidence type="ECO:0000313" key="4">
    <source>
        <dbReference type="EMBL" id="RYN44517.1"/>
    </source>
</evidence>
<feature type="region of interest" description="Disordered" evidence="2">
    <location>
        <begin position="516"/>
        <end position="583"/>
    </location>
</feature>